<dbReference type="AlphaFoldDB" id="A0A3N2QS80"/>
<comment type="caution">
    <text evidence="1">The sequence shown here is derived from an EMBL/GenBank/DDBJ whole genome shotgun (WGS) entry which is preliminary data.</text>
</comment>
<reference evidence="1 2" key="1">
    <citation type="submission" date="2018-10" db="EMBL/GenBank/DDBJ databases">
        <title>Histidinibacterium lentulum gen. nov., sp. nov., a marine bacterium from the culture broth of Picochlorum sp. 122.</title>
        <authorList>
            <person name="Wang G."/>
        </authorList>
    </citation>
    <scope>NUCLEOTIDE SEQUENCE [LARGE SCALE GENOMIC DNA]</scope>
    <source>
        <strain evidence="1 2">B17</strain>
    </source>
</reference>
<dbReference type="RefSeq" id="WP_123643608.1">
    <property type="nucleotide sequence ID" value="NZ_ML119090.1"/>
</dbReference>
<protein>
    <submittedName>
        <fullName evidence="1">Uncharacterized protein</fullName>
    </submittedName>
</protein>
<accession>A0A3N2QS80</accession>
<sequence length="79" mass="9057">MDDDLPLGTQARHKFALALEAYRILGRDPDLQTNVIDILSDLLHTLHRHQIDFEEVLWSARMHFEEECQMDADGGPDGL</sequence>
<name>A0A3N2QS80_9RHOB</name>
<dbReference type="Proteomes" id="UP000268016">
    <property type="component" value="Unassembled WGS sequence"/>
</dbReference>
<proteinExistence type="predicted"/>
<organism evidence="1 2">
    <name type="scientific">Histidinibacterium lentulum</name>
    <dbReference type="NCBI Taxonomy" id="2480588"/>
    <lineage>
        <taxon>Bacteria</taxon>
        <taxon>Pseudomonadati</taxon>
        <taxon>Pseudomonadota</taxon>
        <taxon>Alphaproteobacteria</taxon>
        <taxon>Rhodobacterales</taxon>
        <taxon>Paracoccaceae</taxon>
        <taxon>Histidinibacterium</taxon>
    </lineage>
</organism>
<dbReference type="OrthoDB" id="5515339at2"/>
<evidence type="ECO:0000313" key="2">
    <source>
        <dbReference type="Proteomes" id="UP000268016"/>
    </source>
</evidence>
<dbReference type="EMBL" id="RDRB01000010">
    <property type="protein sequence ID" value="ROT98068.1"/>
    <property type="molecule type" value="Genomic_DNA"/>
</dbReference>
<evidence type="ECO:0000313" key="1">
    <source>
        <dbReference type="EMBL" id="ROT98068.1"/>
    </source>
</evidence>
<keyword evidence="2" id="KW-1185">Reference proteome</keyword>
<gene>
    <name evidence="1" type="ORF">EAT49_17515</name>
</gene>